<dbReference type="SUPFAM" id="SSF56601">
    <property type="entry name" value="beta-lactamase/transpeptidase-like"/>
    <property type="match status" value="1"/>
</dbReference>
<evidence type="ECO:0000256" key="3">
    <source>
        <dbReference type="ARBA" id="ARBA00022435"/>
    </source>
</evidence>
<evidence type="ECO:0000259" key="12">
    <source>
        <dbReference type="Pfam" id="PF20659"/>
    </source>
</evidence>
<evidence type="ECO:0000256" key="6">
    <source>
        <dbReference type="ARBA" id="ARBA00047918"/>
    </source>
</evidence>
<keyword evidence="3" id="KW-0329">Glyoxylate bypass</keyword>
<dbReference type="GO" id="GO:0006097">
    <property type="term" value="P:glyoxylate cycle"/>
    <property type="evidence" value="ECO:0007669"/>
    <property type="project" value="UniProtKB-KW"/>
</dbReference>
<dbReference type="GO" id="GO:0004037">
    <property type="term" value="F:allantoicase activity"/>
    <property type="evidence" value="ECO:0007669"/>
    <property type="project" value="InterPro"/>
</dbReference>
<dbReference type="SUPFAM" id="SSF49785">
    <property type="entry name" value="Galactose-binding domain-like"/>
    <property type="match status" value="2"/>
</dbReference>
<dbReference type="Gene3D" id="2.60.120.260">
    <property type="entry name" value="Galactose-binding domain-like"/>
    <property type="match status" value="2"/>
</dbReference>
<feature type="active site" description="Proton acceptor" evidence="7">
    <location>
        <position position="267"/>
    </location>
</feature>
<dbReference type="EC" id="2.3.3.9" evidence="2"/>
<dbReference type="InterPro" id="IPR008979">
    <property type="entry name" value="Galactose-bd-like_sf"/>
</dbReference>
<dbReference type="PANTHER" id="PTHR42902:SF1">
    <property type="entry name" value="MALATE SYNTHASE 1-RELATED"/>
    <property type="match status" value="1"/>
</dbReference>
<dbReference type="Pfam" id="PF20659">
    <property type="entry name" value="MS_C"/>
    <property type="match status" value="1"/>
</dbReference>
<dbReference type="InterPro" id="IPR046363">
    <property type="entry name" value="MS_N_TIM-barrel_dom"/>
</dbReference>
<feature type="region of interest" description="Disordered" evidence="8">
    <location>
        <begin position="705"/>
        <end position="748"/>
    </location>
</feature>
<evidence type="ECO:0000256" key="1">
    <source>
        <dbReference type="ARBA" id="ARBA00006394"/>
    </source>
</evidence>
<evidence type="ECO:0000259" key="11">
    <source>
        <dbReference type="Pfam" id="PF03561"/>
    </source>
</evidence>
<dbReference type="Gene3D" id="3.20.20.360">
    <property type="entry name" value="Malate synthase, domain 3"/>
    <property type="match status" value="1"/>
</dbReference>
<keyword evidence="5" id="KW-0808">Transferase</keyword>
<gene>
    <name evidence="13" type="ORF">PCOS0759_LOCUS7924</name>
</gene>
<evidence type="ECO:0000256" key="4">
    <source>
        <dbReference type="ARBA" id="ARBA00022532"/>
    </source>
</evidence>
<evidence type="ECO:0000256" key="5">
    <source>
        <dbReference type="ARBA" id="ARBA00022679"/>
    </source>
</evidence>
<dbReference type="Gene3D" id="1.20.1220.12">
    <property type="entry name" value="Malate synthase, domain III"/>
    <property type="match status" value="1"/>
</dbReference>
<dbReference type="InterPro" id="IPR001466">
    <property type="entry name" value="Beta-lactam-related"/>
</dbReference>
<dbReference type="InterPro" id="IPR001465">
    <property type="entry name" value="Malate_synthase_TIM"/>
</dbReference>
<organism evidence="13">
    <name type="scientific">Percolomonas cosmopolitus</name>
    <dbReference type="NCBI Taxonomy" id="63605"/>
    <lineage>
        <taxon>Eukaryota</taxon>
        <taxon>Discoba</taxon>
        <taxon>Heterolobosea</taxon>
        <taxon>Tetramitia</taxon>
        <taxon>Eutetramitia</taxon>
        <taxon>Percolomonadidae</taxon>
        <taxon>Percolomonas</taxon>
    </lineage>
</organism>
<feature type="domain" description="Allantoicase" evidence="11">
    <location>
        <begin position="1268"/>
        <end position="1411"/>
    </location>
</feature>
<evidence type="ECO:0000256" key="7">
    <source>
        <dbReference type="PIRSR" id="PIRSR601465-50"/>
    </source>
</evidence>
<reference evidence="13" key="1">
    <citation type="submission" date="2021-01" db="EMBL/GenBank/DDBJ databases">
        <authorList>
            <person name="Corre E."/>
            <person name="Pelletier E."/>
            <person name="Niang G."/>
            <person name="Scheremetjew M."/>
            <person name="Finn R."/>
            <person name="Kale V."/>
            <person name="Holt S."/>
            <person name="Cochrane G."/>
            <person name="Meng A."/>
            <person name="Brown T."/>
            <person name="Cohen L."/>
        </authorList>
    </citation>
    <scope>NUCLEOTIDE SEQUENCE</scope>
    <source>
        <strain evidence="13">WS</strain>
    </source>
</reference>
<dbReference type="PANTHER" id="PTHR42902">
    <property type="entry name" value="MALATE SYNTHASE"/>
    <property type="match status" value="1"/>
</dbReference>
<feature type="active site" description="Proton donor" evidence="7">
    <location>
        <position position="596"/>
    </location>
</feature>
<dbReference type="GO" id="GO:0006099">
    <property type="term" value="P:tricarboxylic acid cycle"/>
    <property type="evidence" value="ECO:0007669"/>
    <property type="project" value="UniProtKB-KW"/>
</dbReference>
<dbReference type="InterPro" id="IPR015908">
    <property type="entry name" value="Allantoicase_dom"/>
</dbReference>
<dbReference type="Gene3D" id="3.40.710.10">
    <property type="entry name" value="DD-peptidase/beta-lactamase superfamily"/>
    <property type="match status" value="1"/>
</dbReference>
<proteinExistence type="inferred from homology"/>
<dbReference type="GO" id="GO:0004474">
    <property type="term" value="F:malate synthase activity"/>
    <property type="evidence" value="ECO:0007669"/>
    <property type="project" value="UniProtKB-EC"/>
</dbReference>
<accession>A0A7S1PIM5</accession>
<dbReference type="InterPro" id="IPR011076">
    <property type="entry name" value="Malate_synth_sf"/>
</dbReference>
<name>A0A7S1PIM5_9EUKA</name>
<dbReference type="SUPFAM" id="SSF51645">
    <property type="entry name" value="Malate synthase G"/>
    <property type="match status" value="1"/>
</dbReference>
<feature type="domain" description="Malate synthase C-terminal" evidence="12">
    <location>
        <begin position="557"/>
        <end position="676"/>
    </location>
</feature>
<feature type="domain" description="Malate synthase TIM barrel" evidence="10">
    <location>
        <begin position="267"/>
        <end position="482"/>
    </location>
</feature>
<evidence type="ECO:0000256" key="8">
    <source>
        <dbReference type="SAM" id="MobiDB-lite"/>
    </source>
</evidence>
<dbReference type="EMBL" id="HBGD01009639">
    <property type="protein sequence ID" value="CAD9084670.1"/>
    <property type="molecule type" value="Transcribed_RNA"/>
</dbReference>
<dbReference type="Pfam" id="PF03561">
    <property type="entry name" value="Allantoicase"/>
    <property type="match status" value="2"/>
</dbReference>
<dbReference type="GO" id="GO:0005737">
    <property type="term" value="C:cytoplasm"/>
    <property type="evidence" value="ECO:0007669"/>
    <property type="project" value="TreeGrafter"/>
</dbReference>
<comment type="similarity">
    <text evidence="1">Belongs to the malate synthase family.</text>
</comment>
<feature type="domain" description="Allantoicase" evidence="11">
    <location>
        <begin position="1472"/>
        <end position="1604"/>
    </location>
</feature>
<keyword evidence="4" id="KW-0816">Tricarboxylic acid cycle</keyword>
<protein>
    <recommendedName>
        <fullName evidence="2">malate synthase</fullName>
        <ecNumber evidence="2">2.3.3.9</ecNumber>
    </recommendedName>
</protein>
<dbReference type="InterPro" id="IPR048355">
    <property type="entry name" value="MS_C"/>
</dbReference>
<dbReference type="InterPro" id="IPR044856">
    <property type="entry name" value="Malate_synth_C_sf"/>
</dbReference>
<feature type="domain" description="Beta-lactamase-related" evidence="9">
    <location>
        <begin position="852"/>
        <end position="1188"/>
    </location>
</feature>
<dbReference type="Pfam" id="PF01274">
    <property type="entry name" value="MS_TIM-barrel"/>
    <property type="match status" value="1"/>
</dbReference>
<sequence length="1619" mass="183352">MPSASALPPPKTTPQQISPSLTRKIDIPAFLDYISPSLLKFQLGQTKAIHEGSIHPELRIINGEVHPVLETEEALQFIVSLYQQMHEKLNNVLERRKSDRKFIDEQTTACNEENLLMERRYKSPQYKTIIGQKDHENRVVVGPYLGGEHIREARGAPVRDIPPYLQNEHITLFGPPDTAKLSINAMNAIHRSVSDEPQIISQLVNESKLVPKWGADDEDSKTPLRDELLIAAQNLNECYNGTLEFTDPQTNRVYKLQKERTSLPIKRFPGLALPSMSHFVNGSPLPLHLYDFALHIFHQWHRPEALSFYVPKLENEEEAAYLRSLIMSAELLIKQLHPQYKIGSVSILVVLENPRAIFRLNEIMDNLHPYFVGASLGWHDYLASTARLFKEDSQYRIPVKADPNIVIHHIKESHIVLSKVVGERGGIRIGGMYGVIPSTRATLSSPSFQVCMVGYIKDVTIQLKRGLDGFWVAHPDFVRIGVALVEAWNKFEEDPKDSTLEQVVRALVLDKDQQEHVLQFIRATDVEGLNPSDPLYERALLAADVEDSKMIQNNDPNEIRYNIFQALQYLADWLSGNGCVALPATISGVNVRIMDDLATTERSRWEVWHELYHKRFELDQFLEILHEEVSFIKNDLTQDNKVVQVKWDGRTAKWYPSAINLLIILMTSKNPVEFATELLLPFTVDAVRASDDPWEKVMELEHLHKDRDENNGELDQESDQDDNAPQDNDKKDPSNHANNPKTHLSPCENPDSKFYIPPYIQYFNAYFECCPNRILADSLARMVFYNSVEAKRRINELDGTELLRMREYMLTPIADVRASDTLSLESTPEEVRAFVTKKVDSCHVHQDQTLHAKIQQLLVQTKVAGVSISILNGLEDGDIQNITAGYANKETGEPVTPSTYFEMASLSKTIAAAFALEYFREKGLSLEKTCVNDLLTNYNSPFRLRIKEGLPNEWASEVTLRHLLNHTGLGMHYVYGIPLSEPTPCILDLLNGNEKYGYEPIEVFKQPGTQFHYSGGAFLVLHHLLEIIENKPIEDIFRPFLDELGMQEFTFHQQNLPDRVYANGYNVDGSIMNAPHGRLQFPPLAAGGLGAPRALANFLHHLTVAYHNTAGSSLLSHETAIEMLYYQDFGSMEFMGCGMGLGIFVAEAGPNRFALHQAANDGFRGMYCHCVEGPDVGKGFVIISNSDNNAVWFNSYVAQQLLIRLHIEGIDFSKFHTDFDPSGMKQEDIVNFGYKELVFNAFIEDLPEAITIRGAKDVLAGFNLALDGKITYVTNQRFARGSNMLSSYQPAFDPNGFGRQGKIMDSWETGRHSLRGHDLLKFDLKRSTNVSFVAVSTEFHDGNHSEFVELEAFDDITQEWIQLLPKSQLFGHSVHKFAISSDNGLNQRTFSKICVHNIPDGGISRLALYNETLPSSEQNAFKKFSVTRCNSDIPPVKKESIKYSYPQYEEICSNWRTVESGKEIDVANACYGGRVIFATNERFGPASSVVAPFKARGMFDGFETARSRIPGHIDYIVVQLAAPSKLDRIEVEFTYFVNNNPRFITVYGYDADDDEYLLVHKMNVKPYAGNTLVVIPINNDRYTHRVKIVSDPDGGYNRVRFFSRDFERPLAFSARGNTQ</sequence>
<dbReference type="GO" id="GO:0000256">
    <property type="term" value="P:allantoin catabolic process"/>
    <property type="evidence" value="ECO:0007669"/>
    <property type="project" value="InterPro"/>
</dbReference>
<evidence type="ECO:0000256" key="2">
    <source>
        <dbReference type="ARBA" id="ARBA00012636"/>
    </source>
</evidence>
<evidence type="ECO:0000259" key="10">
    <source>
        <dbReference type="Pfam" id="PF01274"/>
    </source>
</evidence>
<dbReference type="Pfam" id="PF00144">
    <property type="entry name" value="Beta-lactamase"/>
    <property type="match status" value="1"/>
</dbReference>
<evidence type="ECO:0000259" key="9">
    <source>
        <dbReference type="Pfam" id="PF00144"/>
    </source>
</evidence>
<dbReference type="InterPro" id="IPR012338">
    <property type="entry name" value="Beta-lactam/transpept-like"/>
</dbReference>
<evidence type="ECO:0000313" key="13">
    <source>
        <dbReference type="EMBL" id="CAD9084670.1"/>
    </source>
</evidence>
<dbReference type="InterPro" id="IPR006252">
    <property type="entry name" value="Malate_synthA"/>
</dbReference>
<feature type="compositionally biased region" description="Acidic residues" evidence="8">
    <location>
        <begin position="711"/>
        <end position="724"/>
    </location>
</feature>
<comment type="catalytic activity">
    <reaction evidence="6">
        <text>glyoxylate + acetyl-CoA + H2O = (S)-malate + CoA + H(+)</text>
        <dbReference type="Rhea" id="RHEA:18181"/>
        <dbReference type="ChEBI" id="CHEBI:15377"/>
        <dbReference type="ChEBI" id="CHEBI:15378"/>
        <dbReference type="ChEBI" id="CHEBI:15589"/>
        <dbReference type="ChEBI" id="CHEBI:36655"/>
        <dbReference type="ChEBI" id="CHEBI:57287"/>
        <dbReference type="ChEBI" id="CHEBI:57288"/>
        <dbReference type="EC" id="2.3.3.9"/>
    </reaction>
</comment>